<dbReference type="PRINTS" id="PR00080">
    <property type="entry name" value="SDRFAMILY"/>
</dbReference>
<dbReference type="InterPro" id="IPR036291">
    <property type="entry name" value="NAD(P)-bd_dom_sf"/>
</dbReference>
<comment type="caution">
    <text evidence="3">The sequence shown here is derived from an EMBL/GenBank/DDBJ whole genome shotgun (WGS) entry which is preliminary data.</text>
</comment>
<dbReference type="GO" id="GO:0016491">
    <property type="term" value="F:oxidoreductase activity"/>
    <property type="evidence" value="ECO:0007669"/>
    <property type="project" value="UniProtKB-KW"/>
</dbReference>
<dbReference type="EMBL" id="MU826845">
    <property type="protein sequence ID" value="KAJ7371559.1"/>
    <property type="molecule type" value="Genomic_DNA"/>
</dbReference>
<dbReference type="InterPro" id="IPR020904">
    <property type="entry name" value="Sc_DH/Rdtase_CS"/>
</dbReference>
<name>A0A9W9Z1L5_9CNID</name>
<keyword evidence="4" id="KW-1185">Reference proteome</keyword>
<keyword evidence="1" id="KW-0560">Oxidoreductase</keyword>
<organism evidence="3 4">
    <name type="scientific">Desmophyllum pertusum</name>
    <dbReference type="NCBI Taxonomy" id="174260"/>
    <lineage>
        <taxon>Eukaryota</taxon>
        <taxon>Metazoa</taxon>
        <taxon>Cnidaria</taxon>
        <taxon>Anthozoa</taxon>
        <taxon>Hexacorallia</taxon>
        <taxon>Scleractinia</taxon>
        <taxon>Caryophylliina</taxon>
        <taxon>Caryophylliidae</taxon>
        <taxon>Desmophyllum</taxon>
    </lineage>
</organism>
<evidence type="ECO:0000256" key="1">
    <source>
        <dbReference type="ARBA" id="ARBA00023002"/>
    </source>
</evidence>
<evidence type="ECO:0000256" key="2">
    <source>
        <dbReference type="RuleBase" id="RU000363"/>
    </source>
</evidence>
<dbReference type="Proteomes" id="UP001163046">
    <property type="component" value="Unassembled WGS sequence"/>
</dbReference>
<gene>
    <name evidence="3" type="ORF">OS493_024901</name>
</gene>
<reference evidence="3" key="1">
    <citation type="submission" date="2023-01" db="EMBL/GenBank/DDBJ databases">
        <title>Genome assembly of the deep-sea coral Lophelia pertusa.</title>
        <authorList>
            <person name="Herrera S."/>
            <person name="Cordes E."/>
        </authorList>
    </citation>
    <scope>NUCLEOTIDE SEQUENCE</scope>
    <source>
        <strain evidence="3">USNM1676648</strain>
        <tissue evidence="3">Polyp</tissue>
    </source>
</reference>
<protein>
    <submittedName>
        <fullName evidence="3">Uncharacterized protein</fullName>
    </submittedName>
</protein>
<accession>A0A9W9Z1L5</accession>
<dbReference type="Gene3D" id="3.40.50.720">
    <property type="entry name" value="NAD(P)-binding Rossmann-like Domain"/>
    <property type="match status" value="1"/>
</dbReference>
<dbReference type="PROSITE" id="PS00061">
    <property type="entry name" value="ADH_SHORT"/>
    <property type="match status" value="1"/>
</dbReference>
<dbReference type="PANTHER" id="PTHR43313:SF50">
    <property type="entry name" value="GH26015P"/>
    <property type="match status" value="1"/>
</dbReference>
<evidence type="ECO:0000313" key="4">
    <source>
        <dbReference type="Proteomes" id="UP001163046"/>
    </source>
</evidence>
<dbReference type="InterPro" id="IPR002347">
    <property type="entry name" value="SDR_fam"/>
</dbReference>
<dbReference type="GO" id="GO:0008202">
    <property type="term" value="P:steroid metabolic process"/>
    <property type="evidence" value="ECO:0007669"/>
    <property type="project" value="TreeGrafter"/>
</dbReference>
<dbReference type="AlphaFoldDB" id="A0A9W9Z1L5"/>
<sequence>MDVTNSQQIKDVYEEVERQIPRDTGLWGLVNNAGILYLLPIEWTPLDIFKRTADVNLWGMIDVTKTFLPLVKKARGRVVNFSSVAGRLSCNYYGSYSVSKYGVQAFSDALRREMHPWGIKVSIMEPGGFQTQITEPRATERRMRQGWDDLSEELKKEYGKDLLEKGVKFFTSYALSSRTYQVVDAVVDALTSQSPRDRYLVGLTHGFSSRGCFGYQL</sequence>
<dbReference type="PANTHER" id="PTHR43313">
    <property type="entry name" value="SHORT-CHAIN DEHYDROGENASE/REDUCTASE FAMILY 9C"/>
    <property type="match status" value="1"/>
</dbReference>
<dbReference type="SUPFAM" id="SSF51735">
    <property type="entry name" value="NAD(P)-binding Rossmann-fold domains"/>
    <property type="match status" value="1"/>
</dbReference>
<dbReference type="PRINTS" id="PR00081">
    <property type="entry name" value="GDHRDH"/>
</dbReference>
<evidence type="ECO:0000313" key="3">
    <source>
        <dbReference type="EMBL" id="KAJ7371559.1"/>
    </source>
</evidence>
<comment type="similarity">
    <text evidence="2">Belongs to the short-chain dehydrogenases/reductases (SDR) family.</text>
</comment>
<dbReference type="OrthoDB" id="5969496at2759"/>
<proteinExistence type="inferred from homology"/>
<dbReference type="Pfam" id="PF00106">
    <property type="entry name" value="adh_short"/>
    <property type="match status" value="1"/>
</dbReference>